<feature type="repeat" description="PPR" evidence="2">
    <location>
        <begin position="267"/>
        <end position="297"/>
    </location>
</feature>
<dbReference type="PROSITE" id="PS51375">
    <property type="entry name" value="PPR"/>
    <property type="match status" value="4"/>
</dbReference>
<dbReference type="NCBIfam" id="TIGR00756">
    <property type="entry name" value="PPR"/>
    <property type="match status" value="4"/>
</dbReference>
<organism evidence="4 5">
    <name type="scientific">Aristolochia fimbriata</name>
    <name type="common">White veined hardy Dutchman's pipe vine</name>
    <dbReference type="NCBI Taxonomy" id="158543"/>
    <lineage>
        <taxon>Eukaryota</taxon>
        <taxon>Viridiplantae</taxon>
        <taxon>Streptophyta</taxon>
        <taxon>Embryophyta</taxon>
        <taxon>Tracheophyta</taxon>
        <taxon>Spermatophyta</taxon>
        <taxon>Magnoliopsida</taxon>
        <taxon>Magnoliidae</taxon>
        <taxon>Piperales</taxon>
        <taxon>Aristolochiaceae</taxon>
        <taxon>Aristolochia</taxon>
    </lineage>
</organism>
<dbReference type="InterPro" id="IPR011990">
    <property type="entry name" value="TPR-like_helical_dom_sf"/>
</dbReference>
<dbReference type="InterPro" id="IPR046849">
    <property type="entry name" value="E2_motif"/>
</dbReference>
<evidence type="ECO:0000256" key="1">
    <source>
        <dbReference type="ARBA" id="ARBA00022737"/>
    </source>
</evidence>
<gene>
    <name evidence="4" type="ORF">H6P81_002256</name>
</gene>
<evidence type="ECO:0000259" key="3">
    <source>
        <dbReference type="Pfam" id="PF14432"/>
    </source>
</evidence>
<comment type="caution">
    <text evidence="4">The sequence shown here is derived from an EMBL/GenBank/DDBJ whole genome shotgun (WGS) entry which is preliminary data.</text>
</comment>
<evidence type="ECO:0000313" key="5">
    <source>
        <dbReference type="Proteomes" id="UP000825729"/>
    </source>
</evidence>
<dbReference type="SUPFAM" id="SSF48452">
    <property type="entry name" value="TPR-like"/>
    <property type="match status" value="1"/>
</dbReference>
<dbReference type="AlphaFoldDB" id="A0AAV7F9I2"/>
<dbReference type="Pfam" id="PF14432">
    <property type="entry name" value="DYW_deaminase"/>
    <property type="match status" value="1"/>
</dbReference>
<dbReference type="GO" id="GO:0003723">
    <property type="term" value="F:RNA binding"/>
    <property type="evidence" value="ECO:0007669"/>
    <property type="project" value="InterPro"/>
</dbReference>
<dbReference type="SUPFAM" id="SSF81901">
    <property type="entry name" value="HCP-like"/>
    <property type="match status" value="1"/>
</dbReference>
<dbReference type="InterPro" id="IPR032867">
    <property type="entry name" value="DYW_dom"/>
</dbReference>
<keyword evidence="1" id="KW-0677">Repeat</keyword>
<dbReference type="Pfam" id="PF20431">
    <property type="entry name" value="E_motif"/>
    <property type="match status" value="1"/>
</dbReference>
<dbReference type="InterPro" id="IPR046848">
    <property type="entry name" value="E_motif"/>
</dbReference>
<feature type="repeat" description="PPR" evidence="2">
    <location>
        <begin position="95"/>
        <end position="129"/>
    </location>
</feature>
<dbReference type="GO" id="GO:0008270">
    <property type="term" value="F:zinc ion binding"/>
    <property type="evidence" value="ECO:0007669"/>
    <property type="project" value="InterPro"/>
</dbReference>
<feature type="repeat" description="PPR" evidence="2">
    <location>
        <begin position="196"/>
        <end position="231"/>
    </location>
</feature>
<dbReference type="PANTHER" id="PTHR47926:SF452">
    <property type="entry name" value="PENTATRICOPEPTIDE REPEAT-CONTAINING PROTEIN"/>
    <property type="match status" value="1"/>
</dbReference>
<dbReference type="InterPro" id="IPR046960">
    <property type="entry name" value="PPR_At4g14850-like_plant"/>
</dbReference>
<feature type="domain" description="DYW" evidence="3">
    <location>
        <begin position="513"/>
        <end position="605"/>
    </location>
</feature>
<dbReference type="FunFam" id="1.25.40.10:FF:000144">
    <property type="entry name" value="Pentatricopeptide repeat-containing protein, mitochondrial"/>
    <property type="match status" value="1"/>
</dbReference>
<dbReference type="Pfam" id="PF20430">
    <property type="entry name" value="Eplus_motif"/>
    <property type="match status" value="1"/>
</dbReference>
<name>A0AAV7F9I2_ARIFI</name>
<dbReference type="Pfam" id="PF01535">
    <property type="entry name" value="PPR"/>
    <property type="match status" value="3"/>
</dbReference>
<evidence type="ECO:0000313" key="4">
    <source>
        <dbReference type="EMBL" id="KAG9457748.1"/>
    </source>
</evidence>
<dbReference type="FunFam" id="1.25.40.10:FF:000366">
    <property type="entry name" value="Pentatricopeptide (PPR) repeat-containing protein"/>
    <property type="match status" value="1"/>
</dbReference>
<evidence type="ECO:0000256" key="2">
    <source>
        <dbReference type="PROSITE-ProRule" id="PRU00708"/>
    </source>
</evidence>
<proteinExistence type="predicted"/>
<dbReference type="Proteomes" id="UP000825729">
    <property type="component" value="Unassembled WGS sequence"/>
</dbReference>
<dbReference type="EMBL" id="JAINDJ010000002">
    <property type="protein sequence ID" value="KAG9457748.1"/>
    <property type="molecule type" value="Genomic_DNA"/>
</dbReference>
<protein>
    <recommendedName>
        <fullName evidence="3">DYW domain-containing protein</fullName>
    </recommendedName>
</protein>
<dbReference type="FunFam" id="1.25.40.10:FF:000344">
    <property type="entry name" value="Pentatricopeptide repeat-containing protein"/>
    <property type="match status" value="1"/>
</dbReference>
<dbReference type="GO" id="GO:0009451">
    <property type="term" value="P:RNA modification"/>
    <property type="evidence" value="ECO:0007669"/>
    <property type="project" value="InterPro"/>
</dbReference>
<dbReference type="Gene3D" id="1.25.40.10">
    <property type="entry name" value="Tetratricopeptide repeat domain"/>
    <property type="match status" value="4"/>
</dbReference>
<dbReference type="InterPro" id="IPR002885">
    <property type="entry name" value="PPR_rpt"/>
</dbReference>
<feature type="repeat" description="PPR" evidence="2">
    <location>
        <begin position="298"/>
        <end position="332"/>
    </location>
</feature>
<accession>A0AAV7F9I2</accession>
<keyword evidence="5" id="KW-1185">Reference proteome</keyword>
<sequence>MIITQSLQSNLLLGGGRKSNQKASSASSREFGVLLQSCIKTKSFQNGVRLHNQILEAGFERNHDLLPRLVKFYATCGCVEEARKLFDKYPKRSLNVFVWTSLINGYIENEQPYQAFDLFREMLEFGIKPDSFTFSALLKACALLGSPELALQLQSLATKAGHSSSLSVTNSLIHVYGSLGDFASALQVFDGASSRDLVSWTSMIRSCSILKKYAESMELFSKMQLEEGLKPNELTIVSVLPACGFFSFLRSGQAMHAYIIRRQLPLNSFVGSSLVSMYSQCGDPEDAFRVFDTMDERNVVLWTSMIEGFAMNGQFDSALKLFDQMREKGIRPNYVTLVVVLCACSHGGLVEQGWKIFNSMREEFGIVARVEHYACMVDMLGRVGKLEEAEEFIEGMNIEPTASIYGSLLGACQVHSNVELGERLANKLLELEPDNAANYVILSNIYASVGKWEDVQRLRDLMVDRGLTKSPGCSWIEIKNKTHVFGAHDRSHPDSDNIYRKLEDLGDQIARAGYVPLTKFVLLDVEEAEKKRLLCSHSERLAIAYGLMNAPSRGPIRIAKNLRVCGDCHEAIKLVSLVTRRELVIRDTSRFHHFREGSCSCGDYW</sequence>
<reference evidence="4 5" key="1">
    <citation type="submission" date="2021-07" db="EMBL/GenBank/DDBJ databases">
        <title>The Aristolochia fimbriata genome: insights into angiosperm evolution, floral development and chemical biosynthesis.</title>
        <authorList>
            <person name="Jiao Y."/>
        </authorList>
    </citation>
    <scope>NUCLEOTIDE SEQUENCE [LARGE SCALE GENOMIC DNA]</scope>
    <source>
        <strain evidence="4">IBCAS-2021</strain>
        <tissue evidence="4">Leaf</tissue>
    </source>
</reference>
<dbReference type="Pfam" id="PF13041">
    <property type="entry name" value="PPR_2"/>
    <property type="match status" value="2"/>
</dbReference>
<dbReference type="PANTHER" id="PTHR47926">
    <property type="entry name" value="PENTATRICOPEPTIDE REPEAT-CONTAINING PROTEIN"/>
    <property type="match status" value="1"/>
</dbReference>